<evidence type="ECO:0000313" key="2">
    <source>
        <dbReference type="EMBL" id="MST33592.1"/>
    </source>
</evidence>
<accession>A0ABW9QV63</accession>
<evidence type="ECO:0000256" key="1">
    <source>
        <dbReference type="SAM" id="Phobius"/>
    </source>
</evidence>
<evidence type="ECO:0008006" key="4">
    <source>
        <dbReference type="Google" id="ProtNLM"/>
    </source>
</evidence>
<keyword evidence="1" id="KW-1133">Transmembrane helix</keyword>
<organism evidence="2 3">
    <name type="scientific">Acidiferrimicrobium australe</name>
    <dbReference type="NCBI Taxonomy" id="2664430"/>
    <lineage>
        <taxon>Bacteria</taxon>
        <taxon>Bacillati</taxon>
        <taxon>Actinomycetota</taxon>
        <taxon>Acidimicrobiia</taxon>
        <taxon>Acidimicrobiales</taxon>
        <taxon>Acidimicrobiaceae</taxon>
        <taxon>Acidiferrimicrobium</taxon>
    </lineage>
</organism>
<feature type="non-terminal residue" evidence="2">
    <location>
        <position position="49"/>
    </location>
</feature>
<name>A0ABW9QV63_9ACTN</name>
<feature type="transmembrane region" description="Helical" evidence="1">
    <location>
        <begin position="30"/>
        <end position="48"/>
    </location>
</feature>
<protein>
    <recommendedName>
        <fullName evidence="4">DUF4190 domain-containing protein</fullName>
    </recommendedName>
</protein>
<evidence type="ECO:0000313" key="3">
    <source>
        <dbReference type="Proteomes" id="UP000437736"/>
    </source>
</evidence>
<comment type="caution">
    <text evidence="2">The sequence shown here is derived from an EMBL/GenBank/DDBJ whole genome shotgun (WGS) entry which is preliminary data.</text>
</comment>
<dbReference type="EMBL" id="WJHE01000652">
    <property type="protein sequence ID" value="MST33592.1"/>
    <property type="molecule type" value="Genomic_DNA"/>
</dbReference>
<keyword evidence="1" id="KW-0812">Transmembrane</keyword>
<proteinExistence type="predicted"/>
<sequence>MISFSTLALLAAVVFGFLGAMIGRAKGRPGTGAVLGFLLGIIGLIVIAL</sequence>
<gene>
    <name evidence="2" type="ORF">GHK86_12785</name>
</gene>
<dbReference type="Proteomes" id="UP000437736">
    <property type="component" value="Unassembled WGS sequence"/>
</dbReference>
<reference evidence="2 3" key="1">
    <citation type="submission" date="2019-11" db="EMBL/GenBank/DDBJ databases">
        <title>Acidiferrimicrobium australis gen. nov., sp. nov., an acidophilic and obligately heterotrophic, member of the Actinobacteria that catalyses dissimilatory oxido- reduction of iron isolated from metal-rich acidic water in Chile.</title>
        <authorList>
            <person name="Gonzalez D."/>
            <person name="Huber K."/>
            <person name="Hedrich S."/>
            <person name="Rojas-Villalobos C."/>
            <person name="Quatrini R."/>
            <person name="Dinamarca M.A."/>
            <person name="Schwarz A."/>
            <person name="Canales C."/>
            <person name="Nancucheo I."/>
        </authorList>
    </citation>
    <scope>NUCLEOTIDE SEQUENCE [LARGE SCALE GENOMIC DNA]</scope>
    <source>
        <strain evidence="2 3">USS-CCA1</strain>
    </source>
</reference>
<keyword evidence="3" id="KW-1185">Reference proteome</keyword>
<keyword evidence="1" id="KW-0472">Membrane</keyword>